<dbReference type="GO" id="GO:0000213">
    <property type="term" value="F:tRNA-intron lyase activity"/>
    <property type="evidence" value="ECO:0007669"/>
    <property type="project" value="TreeGrafter"/>
</dbReference>
<feature type="domain" description="tRNA-splicing endonuclease subunit Sen15" evidence="4">
    <location>
        <begin position="45"/>
        <end position="135"/>
    </location>
</feature>
<dbReference type="PANTHER" id="PTHR28518:SF1">
    <property type="entry name" value="TRNA-SPLICING ENDONUCLEASE SUBUNIT SEN15"/>
    <property type="match status" value="1"/>
</dbReference>
<keyword evidence="5" id="KW-0378">Hydrolase</keyword>
<dbReference type="EMBL" id="VNKQ01000014">
    <property type="protein sequence ID" value="KAG0647041.1"/>
    <property type="molecule type" value="Genomic_DNA"/>
</dbReference>
<sequence>MAPSATTSSPPPPSALSQALMSSTATSDRQGYEHPAYLLHLAQTILHNLQYQHSWTSLQIHTCSSAMLPLPRPMISGLPPKRAYIHPDEQAEIIKAEHEAGTSIEQFAEREWVLPTSIGEKWSLKRFTGVFDALDVVPPTEDVDGEMEGEGEGGSSVGSKWRGANRQKRLLLSTLHDDSTVVYYIMHDGIVKPRQN</sequence>
<feature type="compositionally biased region" description="Acidic residues" evidence="3">
    <location>
        <begin position="141"/>
        <end position="151"/>
    </location>
</feature>
<name>A0A9P7AV61_9HELO</name>
<dbReference type="GO" id="GO:0000214">
    <property type="term" value="C:tRNA-intron endonuclease complex"/>
    <property type="evidence" value="ECO:0007669"/>
    <property type="project" value="InterPro"/>
</dbReference>
<dbReference type="GO" id="GO:0000379">
    <property type="term" value="P:tRNA-type intron splice site recognition and cleavage"/>
    <property type="evidence" value="ECO:0007669"/>
    <property type="project" value="InterPro"/>
</dbReference>
<dbReference type="InterPro" id="IPR018593">
    <property type="entry name" value="tRNA-endonuc_su_Sen15"/>
</dbReference>
<evidence type="ECO:0000256" key="1">
    <source>
        <dbReference type="ARBA" id="ARBA00006091"/>
    </source>
</evidence>
<dbReference type="Pfam" id="PF09631">
    <property type="entry name" value="Sen15"/>
    <property type="match status" value="2"/>
</dbReference>
<proteinExistence type="inferred from homology"/>
<comment type="caution">
    <text evidence="5">The sequence shown here is derived from an EMBL/GenBank/DDBJ whole genome shotgun (WGS) entry which is preliminary data.</text>
</comment>
<organism evidence="5 6">
    <name type="scientific">Hyphodiscus hymeniophilus</name>
    <dbReference type="NCBI Taxonomy" id="353542"/>
    <lineage>
        <taxon>Eukaryota</taxon>
        <taxon>Fungi</taxon>
        <taxon>Dikarya</taxon>
        <taxon>Ascomycota</taxon>
        <taxon>Pezizomycotina</taxon>
        <taxon>Leotiomycetes</taxon>
        <taxon>Helotiales</taxon>
        <taxon>Hyphodiscaceae</taxon>
        <taxon>Hyphodiscus</taxon>
    </lineage>
</organism>
<evidence type="ECO:0000313" key="5">
    <source>
        <dbReference type="EMBL" id="KAG0647041.1"/>
    </source>
</evidence>
<evidence type="ECO:0000256" key="2">
    <source>
        <dbReference type="ARBA" id="ARBA00022694"/>
    </source>
</evidence>
<keyword evidence="2" id="KW-0819">tRNA processing</keyword>
<dbReference type="OrthoDB" id="10002170at2759"/>
<keyword evidence="5" id="KW-0255">Endonuclease</keyword>
<dbReference type="InterPro" id="IPR042777">
    <property type="entry name" value="Sen15_fungi"/>
</dbReference>
<evidence type="ECO:0000256" key="3">
    <source>
        <dbReference type="SAM" id="MobiDB-lite"/>
    </source>
</evidence>
<dbReference type="PANTHER" id="PTHR28518">
    <property type="entry name" value="TRNA-SPLICING ENDONUCLEASE SUBUNIT SEN15"/>
    <property type="match status" value="1"/>
</dbReference>
<feature type="region of interest" description="Disordered" evidence="3">
    <location>
        <begin position="1"/>
        <end position="25"/>
    </location>
</feature>
<comment type="similarity">
    <text evidence="1">Belongs to the SEN15 family.</text>
</comment>
<gene>
    <name evidence="5" type="ORF">D0Z07_6421</name>
</gene>
<accession>A0A9P7AV61</accession>
<reference evidence="5" key="1">
    <citation type="submission" date="2019-07" db="EMBL/GenBank/DDBJ databases">
        <title>Hyphodiscus hymeniophilus genome sequencing and assembly.</title>
        <authorList>
            <person name="Kramer G."/>
            <person name="Nodwell J."/>
        </authorList>
    </citation>
    <scope>NUCLEOTIDE SEQUENCE</scope>
    <source>
        <strain evidence="5">ATCC 34498</strain>
    </source>
</reference>
<dbReference type="Proteomes" id="UP000785200">
    <property type="component" value="Unassembled WGS sequence"/>
</dbReference>
<keyword evidence="5" id="KW-0540">Nuclease</keyword>
<feature type="domain" description="tRNA-splicing endonuclease subunit Sen15" evidence="4">
    <location>
        <begin position="165"/>
        <end position="196"/>
    </location>
</feature>
<dbReference type="GO" id="GO:0003676">
    <property type="term" value="F:nucleic acid binding"/>
    <property type="evidence" value="ECO:0007669"/>
    <property type="project" value="InterPro"/>
</dbReference>
<protein>
    <submittedName>
        <fullName evidence="5">tRNA-intron endonuclease sen15</fullName>
    </submittedName>
</protein>
<evidence type="ECO:0000259" key="4">
    <source>
        <dbReference type="Pfam" id="PF09631"/>
    </source>
</evidence>
<keyword evidence="6" id="KW-1185">Reference proteome</keyword>
<feature type="region of interest" description="Disordered" evidence="3">
    <location>
        <begin position="141"/>
        <end position="160"/>
    </location>
</feature>
<dbReference type="AlphaFoldDB" id="A0A9P7AV61"/>
<dbReference type="SUPFAM" id="SSF53032">
    <property type="entry name" value="tRNA-intron endonuclease catalytic domain-like"/>
    <property type="match status" value="1"/>
</dbReference>
<dbReference type="InterPro" id="IPR036167">
    <property type="entry name" value="tRNA_intron_Endo_cat-like_sf"/>
</dbReference>
<dbReference type="FunFam" id="3.40.1350.10:FF:000012">
    <property type="entry name" value="Probable tRNA-splicing endonuclease subunit sen-15"/>
    <property type="match status" value="1"/>
</dbReference>
<dbReference type="Gene3D" id="3.40.1350.10">
    <property type="match status" value="1"/>
</dbReference>
<evidence type="ECO:0000313" key="6">
    <source>
        <dbReference type="Proteomes" id="UP000785200"/>
    </source>
</evidence>
<dbReference type="InterPro" id="IPR011856">
    <property type="entry name" value="tRNA_endonuc-like_dom_sf"/>
</dbReference>